<feature type="transmembrane region" description="Helical" evidence="7">
    <location>
        <begin position="213"/>
        <end position="239"/>
    </location>
</feature>
<protein>
    <recommendedName>
        <fullName evidence="10">Sulfate exporter family transporter</fullName>
    </recommendedName>
</protein>
<comment type="subcellular location">
    <subcellularLocation>
        <location evidence="1">Cell membrane</location>
        <topology evidence="1">Multi-pass membrane protein</topology>
    </subcellularLocation>
</comment>
<comment type="caution">
    <text evidence="8">The sequence shown here is derived from an EMBL/GenBank/DDBJ whole genome shotgun (WGS) entry which is preliminary data.</text>
</comment>
<evidence type="ECO:0000256" key="4">
    <source>
        <dbReference type="ARBA" id="ARBA00022692"/>
    </source>
</evidence>
<proteinExistence type="inferred from homology"/>
<evidence type="ECO:0000256" key="7">
    <source>
        <dbReference type="SAM" id="Phobius"/>
    </source>
</evidence>
<dbReference type="PANTHER" id="PTHR30106:SF2">
    <property type="entry name" value="UPF0324 INNER MEMBRANE PROTEIN YEIH"/>
    <property type="match status" value="1"/>
</dbReference>
<feature type="transmembrane region" description="Helical" evidence="7">
    <location>
        <begin position="334"/>
        <end position="355"/>
    </location>
</feature>
<dbReference type="AlphaFoldDB" id="D5RIX5"/>
<feature type="transmembrane region" description="Helical" evidence="7">
    <location>
        <begin position="151"/>
        <end position="173"/>
    </location>
</feature>
<feature type="transmembrane region" description="Helical" evidence="7">
    <location>
        <begin position="121"/>
        <end position="139"/>
    </location>
</feature>
<evidence type="ECO:0000256" key="2">
    <source>
        <dbReference type="ARBA" id="ARBA00007977"/>
    </source>
</evidence>
<organism evidence="8 9">
    <name type="scientific">Pseudoroseomonas cervicalis ATCC 49957</name>
    <dbReference type="NCBI Taxonomy" id="525371"/>
    <lineage>
        <taxon>Bacteria</taxon>
        <taxon>Pseudomonadati</taxon>
        <taxon>Pseudomonadota</taxon>
        <taxon>Alphaproteobacteria</taxon>
        <taxon>Acetobacterales</taxon>
        <taxon>Roseomonadaceae</taxon>
        <taxon>Roseomonas</taxon>
    </lineage>
</organism>
<dbReference type="PANTHER" id="PTHR30106">
    <property type="entry name" value="INNER MEMBRANE PROTEIN YEIH-RELATED"/>
    <property type="match status" value="1"/>
</dbReference>
<name>D5RIX5_9PROT</name>
<dbReference type="Proteomes" id="UP000005324">
    <property type="component" value="Unassembled WGS sequence"/>
</dbReference>
<reference evidence="8 9" key="1">
    <citation type="submission" date="2010-04" db="EMBL/GenBank/DDBJ databases">
        <authorList>
            <person name="Qin X."/>
            <person name="Bachman B."/>
            <person name="Battles P."/>
            <person name="Bell A."/>
            <person name="Bess C."/>
            <person name="Bickham C."/>
            <person name="Chaboub L."/>
            <person name="Chen D."/>
            <person name="Coyle M."/>
            <person name="Deiros D.R."/>
            <person name="Dinh H."/>
            <person name="Forbes L."/>
            <person name="Fowler G."/>
            <person name="Francisco L."/>
            <person name="Fu Q."/>
            <person name="Gubbala S."/>
            <person name="Hale W."/>
            <person name="Han Y."/>
            <person name="Hemphill L."/>
            <person name="Highlander S.K."/>
            <person name="Hirani K."/>
            <person name="Hogues M."/>
            <person name="Jackson L."/>
            <person name="Jakkamsetti A."/>
            <person name="Javaid M."/>
            <person name="Jiang H."/>
            <person name="Korchina V."/>
            <person name="Kovar C."/>
            <person name="Lara F."/>
            <person name="Lee S."/>
            <person name="Mata R."/>
            <person name="Mathew T."/>
            <person name="Moen C."/>
            <person name="Morales K."/>
            <person name="Munidasa M."/>
            <person name="Nazareth L."/>
            <person name="Ngo R."/>
            <person name="Nguyen L."/>
            <person name="Okwuonu G."/>
            <person name="Ongeri F."/>
            <person name="Patil S."/>
            <person name="Petrosino J."/>
            <person name="Pham C."/>
            <person name="Pham P."/>
            <person name="Pu L.-L."/>
            <person name="Puazo M."/>
            <person name="Raj R."/>
            <person name="Reid J."/>
            <person name="Rouhana J."/>
            <person name="Saada N."/>
            <person name="Shang Y."/>
            <person name="Simmons D."/>
            <person name="Thornton R."/>
            <person name="Warren J."/>
            <person name="Weissenberger G."/>
            <person name="Zhang J."/>
            <person name="Zhang L."/>
            <person name="Zhou C."/>
            <person name="Zhu D."/>
            <person name="Muzny D."/>
            <person name="Worley K."/>
            <person name="Gibbs R."/>
        </authorList>
    </citation>
    <scope>NUCLEOTIDE SEQUENCE [LARGE SCALE GENOMIC DNA]</scope>
    <source>
        <strain evidence="8 9">ATCC 49957</strain>
    </source>
</reference>
<keyword evidence="4 7" id="KW-0812">Transmembrane</keyword>
<gene>
    <name evidence="8" type="ORF">HMPREF0731_1035</name>
</gene>
<comment type="similarity">
    <text evidence="2">Belongs to the UPF0324 family.</text>
</comment>
<keyword evidence="6 7" id="KW-0472">Membrane</keyword>
<feature type="transmembrane region" description="Helical" evidence="7">
    <location>
        <begin position="275"/>
        <end position="293"/>
    </location>
</feature>
<keyword evidence="9" id="KW-1185">Reference proteome</keyword>
<dbReference type="InterPro" id="IPR018383">
    <property type="entry name" value="UPF0324_pro"/>
</dbReference>
<evidence type="ECO:0000256" key="1">
    <source>
        <dbReference type="ARBA" id="ARBA00004651"/>
    </source>
</evidence>
<evidence type="ECO:0000313" key="9">
    <source>
        <dbReference type="Proteomes" id="UP000005324"/>
    </source>
</evidence>
<accession>D5RIX5</accession>
<evidence type="ECO:0000256" key="3">
    <source>
        <dbReference type="ARBA" id="ARBA00022475"/>
    </source>
</evidence>
<evidence type="ECO:0000256" key="6">
    <source>
        <dbReference type="ARBA" id="ARBA00023136"/>
    </source>
</evidence>
<keyword evidence="5 7" id="KW-1133">Transmembrane helix</keyword>
<feature type="transmembrane region" description="Helical" evidence="7">
    <location>
        <begin position="179"/>
        <end position="201"/>
    </location>
</feature>
<feature type="transmembrane region" description="Helical" evidence="7">
    <location>
        <begin position="245"/>
        <end position="263"/>
    </location>
</feature>
<dbReference type="Pfam" id="PF03601">
    <property type="entry name" value="Cons_hypoth698"/>
    <property type="match status" value="1"/>
</dbReference>
<feature type="transmembrane region" description="Helical" evidence="7">
    <location>
        <begin position="299"/>
        <end position="322"/>
    </location>
</feature>
<dbReference type="HOGENOM" id="CLU_033541_3_1_5"/>
<feature type="transmembrane region" description="Helical" evidence="7">
    <location>
        <begin position="57"/>
        <end position="76"/>
    </location>
</feature>
<sequence length="357" mass="35424">MVPTQRHGSVMSATADPAPLSLPRRLTGWATGMAPGILLCGAVALAGVALARAEQALFGRAWVDALVLSILIGTAIRSLWTPPKAFSAGIAYSAKTLLEVAVMLLGASLSLPALMAAGPVLILSIALVVALSIVASYGLGRVMGLPKRMAVLVACGNSICGNSAIAAVAPVIGAQARDVAAAIAFTAVLGVGVVLALPLLVPLLGLSEVQYGILAGLTVYAVPQVLAATAPVGALAVQVGTLVKLVRVLMLGPVVLALSLAAGAKSGQKPGLARLVPWFILGFLGLAALRALGAVPEALLPPLAAVTSGLTLLAMAALGLGVDLRSVAQAGPRVTATVVLSLLALGVVSLGVIALHG</sequence>
<evidence type="ECO:0008006" key="10">
    <source>
        <dbReference type="Google" id="ProtNLM"/>
    </source>
</evidence>
<feature type="transmembrane region" description="Helical" evidence="7">
    <location>
        <begin position="29"/>
        <end position="51"/>
    </location>
</feature>
<dbReference type="EMBL" id="ADVL01000172">
    <property type="protein sequence ID" value="EFH12745.1"/>
    <property type="molecule type" value="Genomic_DNA"/>
</dbReference>
<evidence type="ECO:0000256" key="5">
    <source>
        <dbReference type="ARBA" id="ARBA00022989"/>
    </source>
</evidence>
<keyword evidence="3" id="KW-1003">Cell membrane</keyword>
<dbReference type="GO" id="GO:0005886">
    <property type="term" value="C:plasma membrane"/>
    <property type="evidence" value="ECO:0007669"/>
    <property type="project" value="UniProtKB-SubCell"/>
</dbReference>
<evidence type="ECO:0000313" key="8">
    <source>
        <dbReference type="EMBL" id="EFH12745.1"/>
    </source>
</evidence>